<evidence type="ECO:0000313" key="12">
    <source>
        <dbReference type="Proteomes" id="UP000008711"/>
    </source>
</evidence>
<evidence type="ECO:0000256" key="3">
    <source>
        <dbReference type="ARBA" id="ARBA00022729"/>
    </source>
</evidence>
<dbReference type="HOGENOM" id="CLU_006842_0_3_1"/>
<dbReference type="CDD" id="cd00190">
    <property type="entry name" value="Tryp_SPc"/>
    <property type="match status" value="1"/>
</dbReference>
<dbReference type="SMART" id="SM00020">
    <property type="entry name" value="Tryp_SPc"/>
    <property type="match status" value="1"/>
</dbReference>
<dbReference type="OMA" id="ELKEYPW"/>
<evidence type="ECO:0000256" key="9">
    <source>
        <dbReference type="RuleBase" id="RU366078"/>
    </source>
</evidence>
<comment type="similarity">
    <text evidence="9">Belongs to the peptidase S1 family. CLIP subfamily.</text>
</comment>
<dbReference type="InterPro" id="IPR001314">
    <property type="entry name" value="Peptidase_S1A"/>
</dbReference>
<keyword evidence="6" id="KW-0106">Calcium</keyword>
<gene>
    <name evidence="11" type="primary">Dere\GG11215</name>
    <name evidence="11" type="ORF">Dere_GG11215</name>
</gene>
<dbReference type="InterPro" id="IPR009003">
    <property type="entry name" value="Peptidase_S1_PA"/>
</dbReference>
<keyword evidence="5 9" id="KW-0720">Serine protease</keyword>
<dbReference type="MEROPS" id="S01.A57"/>
<reference evidence="11 12" key="1">
    <citation type="journal article" date="2007" name="Nature">
        <title>Evolution of genes and genomes on the Drosophila phylogeny.</title>
        <authorList>
            <consortium name="Drosophila 12 Genomes Consortium"/>
            <person name="Clark A.G."/>
            <person name="Eisen M.B."/>
            <person name="Smith D.R."/>
            <person name="Bergman C.M."/>
            <person name="Oliver B."/>
            <person name="Markow T.A."/>
            <person name="Kaufman T.C."/>
            <person name="Kellis M."/>
            <person name="Gelbart W."/>
            <person name="Iyer V.N."/>
            <person name="Pollard D.A."/>
            <person name="Sackton T.B."/>
            <person name="Larracuente A.M."/>
            <person name="Singh N.D."/>
            <person name="Abad J.P."/>
            <person name="Abt D.N."/>
            <person name="Adryan B."/>
            <person name="Aguade M."/>
            <person name="Akashi H."/>
            <person name="Anderson W.W."/>
            <person name="Aquadro C.F."/>
            <person name="Ardell D.H."/>
            <person name="Arguello R."/>
            <person name="Artieri C.G."/>
            <person name="Barbash D.A."/>
            <person name="Barker D."/>
            <person name="Barsanti P."/>
            <person name="Batterham P."/>
            <person name="Batzoglou S."/>
            <person name="Begun D."/>
            <person name="Bhutkar A."/>
            <person name="Blanco E."/>
            <person name="Bosak S.A."/>
            <person name="Bradley R.K."/>
            <person name="Brand A.D."/>
            <person name="Brent M.R."/>
            <person name="Brooks A.N."/>
            <person name="Brown R.H."/>
            <person name="Butlin R.K."/>
            <person name="Caggese C."/>
            <person name="Calvi B.R."/>
            <person name="Bernardo de Carvalho A."/>
            <person name="Caspi A."/>
            <person name="Castrezana S."/>
            <person name="Celniker S.E."/>
            <person name="Chang J.L."/>
            <person name="Chapple C."/>
            <person name="Chatterji S."/>
            <person name="Chinwalla A."/>
            <person name="Civetta A."/>
            <person name="Clifton S.W."/>
            <person name="Comeron J.M."/>
            <person name="Costello J.C."/>
            <person name="Coyne J.A."/>
            <person name="Daub J."/>
            <person name="David R.G."/>
            <person name="Delcher A.L."/>
            <person name="Delehaunty K."/>
            <person name="Do C.B."/>
            <person name="Ebling H."/>
            <person name="Edwards K."/>
            <person name="Eickbush T."/>
            <person name="Evans J.D."/>
            <person name="Filipski A."/>
            <person name="Findeiss S."/>
            <person name="Freyhult E."/>
            <person name="Fulton L."/>
            <person name="Fulton R."/>
            <person name="Garcia A.C."/>
            <person name="Gardiner A."/>
            <person name="Garfield D.A."/>
            <person name="Garvin B.E."/>
            <person name="Gibson G."/>
            <person name="Gilbert D."/>
            <person name="Gnerre S."/>
            <person name="Godfrey J."/>
            <person name="Good R."/>
            <person name="Gotea V."/>
            <person name="Gravely B."/>
            <person name="Greenberg A.J."/>
            <person name="Griffiths-Jones S."/>
            <person name="Gross S."/>
            <person name="Guigo R."/>
            <person name="Gustafson E.A."/>
            <person name="Haerty W."/>
            <person name="Hahn M.W."/>
            <person name="Halligan D.L."/>
            <person name="Halpern A.L."/>
            <person name="Halter G.M."/>
            <person name="Han M.V."/>
            <person name="Heger A."/>
            <person name="Hillier L."/>
            <person name="Hinrichs A.S."/>
            <person name="Holmes I."/>
            <person name="Hoskins R.A."/>
            <person name="Hubisz M.J."/>
            <person name="Hultmark D."/>
            <person name="Huntley M.A."/>
            <person name="Jaffe D.B."/>
            <person name="Jagadeeshan S."/>
            <person name="Jeck W.R."/>
            <person name="Johnson J."/>
            <person name="Jones C.D."/>
            <person name="Jordan W.C."/>
            <person name="Karpen G.H."/>
            <person name="Kataoka E."/>
            <person name="Keightley P.D."/>
            <person name="Kheradpour P."/>
            <person name="Kirkness E.F."/>
            <person name="Koerich L.B."/>
            <person name="Kristiansen K."/>
            <person name="Kudrna D."/>
            <person name="Kulathinal R.J."/>
            <person name="Kumar S."/>
            <person name="Kwok R."/>
            <person name="Lander E."/>
            <person name="Langley C.H."/>
            <person name="Lapoint R."/>
            <person name="Lazzaro B.P."/>
            <person name="Lee S.J."/>
            <person name="Levesque L."/>
            <person name="Li R."/>
            <person name="Lin C.F."/>
            <person name="Lin M.F."/>
            <person name="Lindblad-Toh K."/>
            <person name="Llopart A."/>
            <person name="Long M."/>
            <person name="Low L."/>
            <person name="Lozovsky E."/>
            <person name="Lu J."/>
            <person name="Luo M."/>
            <person name="Machado C.A."/>
            <person name="Makalowski W."/>
            <person name="Marzo M."/>
            <person name="Matsuda M."/>
            <person name="Matzkin L."/>
            <person name="McAllister B."/>
            <person name="McBride C.S."/>
            <person name="McKernan B."/>
            <person name="McKernan K."/>
            <person name="Mendez-Lago M."/>
            <person name="Minx P."/>
            <person name="Mollenhauer M.U."/>
            <person name="Montooth K."/>
            <person name="Mount S.M."/>
            <person name="Mu X."/>
            <person name="Myers E."/>
            <person name="Negre B."/>
            <person name="Newfeld S."/>
            <person name="Nielsen R."/>
            <person name="Noor M.A."/>
            <person name="O'Grady P."/>
            <person name="Pachter L."/>
            <person name="Papaceit M."/>
            <person name="Parisi M.J."/>
            <person name="Parisi M."/>
            <person name="Parts L."/>
            <person name="Pedersen J.S."/>
            <person name="Pesole G."/>
            <person name="Phillippy A.M."/>
            <person name="Ponting C.P."/>
            <person name="Pop M."/>
            <person name="Porcelli D."/>
            <person name="Powell J.R."/>
            <person name="Prohaska S."/>
            <person name="Pruitt K."/>
            <person name="Puig M."/>
            <person name="Quesneville H."/>
            <person name="Ram K.R."/>
            <person name="Rand D."/>
            <person name="Rasmussen M.D."/>
            <person name="Reed L.K."/>
            <person name="Reenan R."/>
            <person name="Reily A."/>
            <person name="Remington K.A."/>
            <person name="Rieger T.T."/>
            <person name="Ritchie M.G."/>
            <person name="Robin C."/>
            <person name="Rogers Y.H."/>
            <person name="Rohde C."/>
            <person name="Rozas J."/>
            <person name="Rubenfield M.J."/>
            <person name="Ruiz A."/>
            <person name="Russo S."/>
            <person name="Salzberg S.L."/>
            <person name="Sanchez-Gracia A."/>
            <person name="Saranga D.J."/>
            <person name="Sato H."/>
            <person name="Schaeffer S.W."/>
            <person name="Schatz M.C."/>
            <person name="Schlenke T."/>
            <person name="Schwartz R."/>
            <person name="Segarra C."/>
            <person name="Singh R.S."/>
            <person name="Sirot L."/>
            <person name="Sirota M."/>
            <person name="Sisneros N.B."/>
            <person name="Smith C.D."/>
            <person name="Smith T.F."/>
            <person name="Spieth J."/>
            <person name="Stage D.E."/>
            <person name="Stark A."/>
            <person name="Stephan W."/>
            <person name="Strausberg R.L."/>
            <person name="Strempel S."/>
            <person name="Sturgill D."/>
            <person name="Sutton G."/>
            <person name="Sutton G.G."/>
            <person name="Tao W."/>
            <person name="Teichmann S."/>
            <person name="Tobari Y.N."/>
            <person name="Tomimura Y."/>
            <person name="Tsolas J.M."/>
            <person name="Valente V.L."/>
            <person name="Venter E."/>
            <person name="Venter J.C."/>
            <person name="Vicario S."/>
            <person name="Vieira F.G."/>
            <person name="Vilella A.J."/>
            <person name="Villasante A."/>
            <person name="Walenz B."/>
            <person name="Wang J."/>
            <person name="Wasserman M."/>
            <person name="Watts T."/>
            <person name="Wilson D."/>
            <person name="Wilson R.K."/>
            <person name="Wing R.A."/>
            <person name="Wolfner M.F."/>
            <person name="Wong A."/>
            <person name="Wong G.K."/>
            <person name="Wu C.I."/>
            <person name="Wu G."/>
            <person name="Yamamoto D."/>
            <person name="Yang H.P."/>
            <person name="Yang S.P."/>
            <person name="Yorke J.A."/>
            <person name="Yoshida K."/>
            <person name="Zdobnov E."/>
            <person name="Zhang P."/>
            <person name="Zhang Y."/>
            <person name="Zimin A.V."/>
            <person name="Baldwin J."/>
            <person name="Abdouelleil A."/>
            <person name="Abdulkadir J."/>
            <person name="Abebe A."/>
            <person name="Abera B."/>
            <person name="Abreu J."/>
            <person name="Acer S.C."/>
            <person name="Aftuck L."/>
            <person name="Alexander A."/>
            <person name="An P."/>
            <person name="Anderson E."/>
            <person name="Anderson S."/>
            <person name="Arachi H."/>
            <person name="Azer M."/>
            <person name="Bachantsang P."/>
            <person name="Barry A."/>
            <person name="Bayul T."/>
            <person name="Berlin A."/>
            <person name="Bessette D."/>
            <person name="Bloom T."/>
            <person name="Blye J."/>
            <person name="Boguslavskiy L."/>
            <person name="Bonnet C."/>
            <person name="Boukhgalter B."/>
            <person name="Bourzgui I."/>
            <person name="Brown A."/>
            <person name="Cahill P."/>
            <person name="Channer S."/>
            <person name="Cheshatsang Y."/>
            <person name="Chuda L."/>
            <person name="Citroen M."/>
            <person name="Collymore A."/>
            <person name="Cooke P."/>
            <person name="Costello M."/>
            <person name="D'Aco K."/>
            <person name="Daza R."/>
            <person name="De Haan G."/>
            <person name="DeGray S."/>
            <person name="DeMaso C."/>
            <person name="Dhargay N."/>
            <person name="Dooley K."/>
            <person name="Dooley E."/>
            <person name="Doricent M."/>
            <person name="Dorje P."/>
            <person name="Dorjee K."/>
            <person name="Dupes A."/>
            <person name="Elong R."/>
            <person name="Falk J."/>
            <person name="Farina A."/>
            <person name="Faro S."/>
            <person name="Ferguson D."/>
            <person name="Fisher S."/>
            <person name="Foley C.D."/>
            <person name="Franke A."/>
            <person name="Friedrich D."/>
            <person name="Gadbois L."/>
            <person name="Gearin G."/>
            <person name="Gearin C.R."/>
            <person name="Giannoukos G."/>
            <person name="Goode T."/>
            <person name="Graham J."/>
            <person name="Grandbois E."/>
            <person name="Grewal S."/>
            <person name="Gyaltsen K."/>
            <person name="Hafez N."/>
            <person name="Hagos B."/>
            <person name="Hall J."/>
            <person name="Henson C."/>
            <person name="Hollinger A."/>
            <person name="Honan T."/>
            <person name="Huard M.D."/>
            <person name="Hughes L."/>
            <person name="Hurhula B."/>
            <person name="Husby M.E."/>
            <person name="Kamat A."/>
            <person name="Kanga B."/>
            <person name="Kashin S."/>
            <person name="Khazanovich D."/>
            <person name="Kisner P."/>
            <person name="Lance K."/>
            <person name="Lara M."/>
            <person name="Lee W."/>
            <person name="Lennon N."/>
            <person name="Letendre F."/>
            <person name="LeVine R."/>
            <person name="Lipovsky A."/>
            <person name="Liu X."/>
            <person name="Liu J."/>
            <person name="Liu S."/>
            <person name="Lokyitsang T."/>
            <person name="Lokyitsang Y."/>
            <person name="Lubonja R."/>
            <person name="Lui A."/>
            <person name="MacDonald P."/>
            <person name="Magnisalis V."/>
            <person name="Maru K."/>
            <person name="Matthews C."/>
            <person name="McCusker W."/>
            <person name="McDonough S."/>
            <person name="Mehta T."/>
            <person name="Meldrim J."/>
            <person name="Meneus L."/>
            <person name="Mihai O."/>
            <person name="Mihalev A."/>
            <person name="Mihova T."/>
            <person name="Mittelman R."/>
            <person name="Mlenga V."/>
            <person name="Montmayeur A."/>
            <person name="Mulrain L."/>
            <person name="Navidi A."/>
            <person name="Naylor J."/>
            <person name="Negash T."/>
            <person name="Nguyen T."/>
            <person name="Nguyen N."/>
            <person name="Nicol R."/>
            <person name="Norbu C."/>
            <person name="Norbu N."/>
            <person name="Novod N."/>
            <person name="O'Neill B."/>
            <person name="Osman S."/>
            <person name="Markiewicz E."/>
            <person name="Oyono O.L."/>
            <person name="Patti C."/>
            <person name="Phunkhang P."/>
            <person name="Pierre F."/>
            <person name="Priest M."/>
            <person name="Raghuraman S."/>
            <person name="Rege F."/>
            <person name="Reyes R."/>
            <person name="Rise C."/>
            <person name="Rogov P."/>
            <person name="Ross K."/>
            <person name="Ryan E."/>
            <person name="Settipalli S."/>
            <person name="Shea T."/>
            <person name="Sherpa N."/>
            <person name="Shi L."/>
            <person name="Shih D."/>
            <person name="Sparrow T."/>
            <person name="Spaulding J."/>
            <person name="Stalker J."/>
            <person name="Stange-Thomann N."/>
            <person name="Stavropoulos S."/>
            <person name="Stone C."/>
            <person name="Strader C."/>
            <person name="Tesfaye S."/>
            <person name="Thomson T."/>
            <person name="Thoulutsang Y."/>
            <person name="Thoulutsang D."/>
            <person name="Topham K."/>
            <person name="Topping I."/>
            <person name="Tsamla T."/>
            <person name="Vassiliev H."/>
            <person name="Vo A."/>
            <person name="Wangchuk T."/>
            <person name="Wangdi T."/>
            <person name="Weiand M."/>
            <person name="Wilkinson J."/>
            <person name="Wilson A."/>
            <person name="Yadav S."/>
            <person name="Young G."/>
            <person name="Yu Q."/>
            <person name="Zembek L."/>
            <person name="Zhong D."/>
            <person name="Zimmer A."/>
            <person name="Zwirko Z."/>
            <person name="Jaffe D.B."/>
            <person name="Alvarez P."/>
            <person name="Brockman W."/>
            <person name="Butler J."/>
            <person name="Chin C."/>
            <person name="Gnerre S."/>
            <person name="Grabherr M."/>
            <person name="Kleber M."/>
            <person name="Mauceli E."/>
            <person name="MacCallum I."/>
        </authorList>
    </citation>
    <scope>NUCLEOTIDE SEQUENCE [LARGE SCALE GENOMIC DNA]</scope>
    <source>
        <strain evidence="11 12">TSC#14021-0224.01</strain>
    </source>
</reference>
<dbReference type="eggNOG" id="KOG3627">
    <property type="taxonomic scope" value="Eukaryota"/>
</dbReference>
<dbReference type="PANTHER" id="PTHR24258">
    <property type="entry name" value="SERINE PROTEASE-RELATED"/>
    <property type="match status" value="1"/>
</dbReference>
<evidence type="ECO:0000256" key="5">
    <source>
        <dbReference type="ARBA" id="ARBA00022825"/>
    </source>
</evidence>
<dbReference type="GO" id="GO:0004252">
    <property type="term" value="F:serine-type endopeptidase activity"/>
    <property type="evidence" value="ECO:0007669"/>
    <property type="project" value="UniProtKB-UniRule"/>
</dbReference>
<feature type="signal peptide" evidence="9">
    <location>
        <begin position="1"/>
        <end position="24"/>
    </location>
</feature>
<evidence type="ECO:0000256" key="6">
    <source>
        <dbReference type="ARBA" id="ARBA00022837"/>
    </source>
</evidence>
<comment type="subcellular location">
    <subcellularLocation>
        <location evidence="9">Secreted</location>
    </subcellularLocation>
</comment>
<dbReference type="Gene3D" id="3.30.1640.30">
    <property type="match status" value="1"/>
</dbReference>
<keyword evidence="8" id="KW-1015">Disulfide bond</keyword>
<dbReference type="InterPro" id="IPR001254">
    <property type="entry name" value="Trypsin_dom"/>
</dbReference>
<keyword evidence="9" id="KW-0964">Secreted</keyword>
<dbReference type="OrthoDB" id="7834704at2759"/>
<dbReference type="InterPro" id="IPR018114">
    <property type="entry name" value="TRYPSIN_HIS"/>
</dbReference>
<dbReference type="InterPro" id="IPR022700">
    <property type="entry name" value="CLIP"/>
</dbReference>
<evidence type="ECO:0000256" key="4">
    <source>
        <dbReference type="ARBA" id="ARBA00022801"/>
    </source>
</evidence>
<dbReference type="InterPro" id="IPR043504">
    <property type="entry name" value="Peptidase_S1_PA_chymotrypsin"/>
</dbReference>
<keyword evidence="7" id="KW-0865">Zymogen</keyword>
<keyword evidence="3 9" id="KW-0732">Signal</keyword>
<reference evidence="11 12" key="2">
    <citation type="journal article" date="2008" name="Bioinformatics">
        <title>Assembly reconciliation.</title>
        <authorList>
            <person name="Zimin A.V."/>
            <person name="Smith D.R."/>
            <person name="Sutton G."/>
            <person name="Yorke J.A."/>
        </authorList>
    </citation>
    <scope>NUCLEOTIDE SEQUENCE [LARGE SCALE GENOMIC DNA]</scope>
    <source>
        <strain evidence="11 12">TSC#14021-0224.01</strain>
    </source>
</reference>
<dbReference type="PRINTS" id="PR00722">
    <property type="entry name" value="CHYMOTRYPSIN"/>
</dbReference>
<name>B3P8G5_DROER</name>
<evidence type="ECO:0000259" key="10">
    <source>
        <dbReference type="PROSITE" id="PS50240"/>
    </source>
</evidence>
<dbReference type="SUPFAM" id="SSF50494">
    <property type="entry name" value="Trypsin-like serine proteases"/>
    <property type="match status" value="1"/>
</dbReference>
<dbReference type="EMBL" id="CH954182">
    <property type="protein sequence ID" value="EDV53989.1"/>
    <property type="molecule type" value="Genomic_DNA"/>
</dbReference>
<keyword evidence="1 9" id="KW-0645">Protease</keyword>
<feature type="domain" description="Peptidase S1" evidence="10">
    <location>
        <begin position="106"/>
        <end position="344"/>
    </location>
</feature>
<dbReference type="Pfam" id="PF12032">
    <property type="entry name" value="CLIP"/>
    <property type="match status" value="1"/>
</dbReference>
<evidence type="ECO:0000256" key="8">
    <source>
        <dbReference type="ARBA" id="ARBA00023157"/>
    </source>
</evidence>
<dbReference type="GO" id="GO:0046872">
    <property type="term" value="F:metal ion binding"/>
    <property type="evidence" value="ECO:0007669"/>
    <property type="project" value="UniProtKB-KW"/>
</dbReference>
<dbReference type="AlphaFoldDB" id="B3P8G5"/>
<evidence type="ECO:0000256" key="7">
    <source>
        <dbReference type="ARBA" id="ARBA00023145"/>
    </source>
</evidence>
<evidence type="ECO:0000256" key="2">
    <source>
        <dbReference type="ARBA" id="ARBA00022723"/>
    </source>
</evidence>
<dbReference type="FunFam" id="2.40.10.10:FF:000078">
    <property type="entry name" value="Serine protease H137"/>
    <property type="match status" value="1"/>
</dbReference>
<dbReference type="PhylomeDB" id="B3P8G5"/>
<accession>B3P8G5</accession>
<sequence length="345" mass="38211">MDFSQKVYLSFLLHAQLLMHLAQSVPISSCQKDEKCTRLVRCSPLMNILKPRGMTQAEKDVFAHRQCGLGPNGRELLHRVYVCCPELGDVLPNNQTCGRTTSVLRSPGAENIEINEYPWMGVLLYENRLSFTRYVLTAAHCVTGGYLTRNDLVVKSVRLGEHNTSSNPECGGHSCAPQHLQVEVEQVAVHQGFFSSGGTYHYDIALLRLRFPVRYTKRIQPICLPDAGTHLLGLNLRIAGWNPTESSHPLITSTIKERNPHYCSNTYPHFHAASQICAGGQRERDTCAGISGSPLMGIMARGLDQFAFLAGIASYGQQHCYAAGTPAVYTNTGHFLEWIRANLAP</sequence>
<keyword evidence="12" id="KW-1185">Reference proteome</keyword>
<dbReference type="KEGG" id="der:6554161"/>
<feature type="chain" id="PRO_5031602671" description="CLIP domain-containing serine protease" evidence="9">
    <location>
        <begin position="25"/>
        <end position="345"/>
    </location>
</feature>
<dbReference type="Gene3D" id="2.40.10.10">
    <property type="entry name" value="Trypsin-like serine proteases"/>
    <property type="match status" value="2"/>
</dbReference>
<organism evidence="11 12">
    <name type="scientific">Drosophila erecta</name>
    <name type="common">Fruit fly</name>
    <dbReference type="NCBI Taxonomy" id="7220"/>
    <lineage>
        <taxon>Eukaryota</taxon>
        <taxon>Metazoa</taxon>
        <taxon>Ecdysozoa</taxon>
        <taxon>Arthropoda</taxon>
        <taxon>Hexapoda</taxon>
        <taxon>Insecta</taxon>
        <taxon>Pterygota</taxon>
        <taxon>Neoptera</taxon>
        <taxon>Endopterygota</taxon>
        <taxon>Diptera</taxon>
        <taxon>Brachycera</taxon>
        <taxon>Muscomorpha</taxon>
        <taxon>Ephydroidea</taxon>
        <taxon>Drosophilidae</taxon>
        <taxon>Drosophila</taxon>
        <taxon>Sophophora</taxon>
    </lineage>
</organism>
<dbReference type="Proteomes" id="UP000008711">
    <property type="component" value="Unassembled WGS sequence"/>
</dbReference>
<dbReference type="PANTHER" id="PTHR24258:SF144">
    <property type="entry name" value="GH14088P"/>
    <property type="match status" value="1"/>
</dbReference>
<dbReference type="Pfam" id="PF00089">
    <property type="entry name" value="Trypsin"/>
    <property type="match status" value="1"/>
</dbReference>
<dbReference type="InterPro" id="IPR038565">
    <property type="entry name" value="CLIP_sf"/>
</dbReference>
<comment type="domain">
    <text evidence="9">The clip domain consists of 35-55 residues which are 'knitted' together usually by 3 conserved disulfide bonds forming a clip-like compact structure.</text>
</comment>
<evidence type="ECO:0000256" key="1">
    <source>
        <dbReference type="ARBA" id="ARBA00022670"/>
    </source>
</evidence>
<evidence type="ECO:0000313" key="11">
    <source>
        <dbReference type="EMBL" id="EDV53989.1"/>
    </source>
</evidence>
<dbReference type="PROSITE" id="PS50240">
    <property type="entry name" value="TRYPSIN_DOM"/>
    <property type="match status" value="1"/>
</dbReference>
<keyword evidence="2" id="KW-0479">Metal-binding</keyword>
<protein>
    <recommendedName>
        <fullName evidence="9">CLIP domain-containing serine protease</fullName>
        <ecNumber evidence="9">3.4.21.-</ecNumber>
    </recommendedName>
</protein>
<dbReference type="GO" id="GO:0006508">
    <property type="term" value="P:proteolysis"/>
    <property type="evidence" value="ECO:0007669"/>
    <property type="project" value="UniProtKB-KW"/>
</dbReference>
<dbReference type="PROSITE" id="PS00134">
    <property type="entry name" value="TRYPSIN_HIS"/>
    <property type="match status" value="1"/>
</dbReference>
<dbReference type="EC" id="3.4.21.-" evidence="9"/>
<keyword evidence="4 9" id="KW-0378">Hydrolase</keyword>
<dbReference type="GO" id="GO:0005576">
    <property type="term" value="C:extracellular region"/>
    <property type="evidence" value="ECO:0007669"/>
    <property type="project" value="UniProtKB-SubCell"/>
</dbReference>
<proteinExistence type="inferred from homology"/>